<keyword evidence="2" id="KW-1133">Transmembrane helix</keyword>
<feature type="region of interest" description="Disordered" evidence="1">
    <location>
        <begin position="61"/>
        <end position="86"/>
    </location>
</feature>
<sequence length="86" mass="9676">MSNPTRSTVYALLVAIGMLLAGLAVLVWVDGRRVRRYADEINDLHYRLDSQEVEIRRLRKQAQQGASLQADSVPKPNSQAKPDGWD</sequence>
<dbReference type="Proteomes" id="UP000011058">
    <property type="component" value="Chromosome"/>
</dbReference>
<protein>
    <submittedName>
        <fullName evidence="3">Uncharacterized protein</fullName>
    </submittedName>
</protein>
<proteinExistence type="predicted"/>
<feature type="compositionally biased region" description="Polar residues" evidence="1">
    <location>
        <begin position="61"/>
        <end position="80"/>
    </location>
</feature>
<dbReference type="AlphaFoldDB" id="I0K5C9"/>
<gene>
    <name evidence="3" type="ORF">FAES_1322</name>
</gene>
<keyword evidence="4" id="KW-1185">Reference proteome</keyword>
<evidence type="ECO:0000256" key="2">
    <source>
        <dbReference type="SAM" id="Phobius"/>
    </source>
</evidence>
<name>I0K5C9_9BACT</name>
<evidence type="ECO:0000313" key="4">
    <source>
        <dbReference type="Proteomes" id="UP000011058"/>
    </source>
</evidence>
<dbReference type="KEGG" id="fae:FAES_1322"/>
<dbReference type="HOGENOM" id="CLU_2493282_0_0_10"/>
<accession>I0K5C9</accession>
<keyword evidence="2" id="KW-0812">Transmembrane</keyword>
<organism evidence="3 4">
    <name type="scientific">Fibrella aestuarina BUZ 2</name>
    <dbReference type="NCBI Taxonomy" id="1166018"/>
    <lineage>
        <taxon>Bacteria</taxon>
        <taxon>Pseudomonadati</taxon>
        <taxon>Bacteroidota</taxon>
        <taxon>Cytophagia</taxon>
        <taxon>Cytophagales</taxon>
        <taxon>Spirosomataceae</taxon>
        <taxon>Fibrella</taxon>
    </lineage>
</organism>
<dbReference type="RefSeq" id="WP_015330431.1">
    <property type="nucleotide sequence ID" value="NC_020054.1"/>
</dbReference>
<dbReference type="EMBL" id="HE796683">
    <property type="protein sequence ID" value="CCG99332.1"/>
    <property type="molecule type" value="Genomic_DNA"/>
</dbReference>
<reference evidence="3 4" key="1">
    <citation type="journal article" date="2012" name="J. Bacteriol.">
        <title>Genome Sequence of Fibrella aestuarina BUZ 2T, a Filamentous Marine Bacterium.</title>
        <authorList>
            <person name="Filippini M."/>
            <person name="Qi W."/>
            <person name="Blom J."/>
            <person name="Goesmann A."/>
            <person name="Smits T.H."/>
            <person name="Bagheri H.C."/>
        </authorList>
    </citation>
    <scope>NUCLEOTIDE SEQUENCE [LARGE SCALE GENOMIC DNA]</scope>
    <source>
        <strain evidence="4">BUZ 2T</strain>
    </source>
</reference>
<keyword evidence="2" id="KW-0472">Membrane</keyword>
<evidence type="ECO:0000313" key="3">
    <source>
        <dbReference type="EMBL" id="CCG99332.1"/>
    </source>
</evidence>
<evidence type="ECO:0000256" key="1">
    <source>
        <dbReference type="SAM" id="MobiDB-lite"/>
    </source>
</evidence>
<feature type="transmembrane region" description="Helical" evidence="2">
    <location>
        <begin position="12"/>
        <end position="29"/>
    </location>
</feature>